<organism evidence="1 2">
    <name type="scientific">Phytophthora sojae (strain P6497)</name>
    <name type="common">Soybean stem and root rot agent</name>
    <name type="synonym">Phytophthora megasperma f. sp. glycines</name>
    <dbReference type="NCBI Taxonomy" id="1094619"/>
    <lineage>
        <taxon>Eukaryota</taxon>
        <taxon>Sar</taxon>
        <taxon>Stramenopiles</taxon>
        <taxon>Oomycota</taxon>
        <taxon>Peronosporomycetes</taxon>
        <taxon>Peronosporales</taxon>
        <taxon>Peronosporaceae</taxon>
        <taxon>Phytophthora</taxon>
    </lineage>
</organism>
<dbReference type="RefSeq" id="XP_009533274.1">
    <property type="nucleotide sequence ID" value="XM_009534979.1"/>
</dbReference>
<evidence type="ECO:0000313" key="1">
    <source>
        <dbReference type="EMBL" id="EGZ10529.1"/>
    </source>
</evidence>
<accession>G5A0J3</accession>
<sequence length="426" mass="47538">MRSKRHLDTSALPFDTPLVIMTTENELLREECEMPMFVELQRAERGMFLIRSATSRDKYLDQMGNCFRERQYANEFVAKLQDGEEITFEDSSGGSALKLSFGRCRFGSNNGTVDSAARRQLIVKFSKSGKSSDGISKILTLLYGTATPPRNLAKTDAMKLERRRQILMLVESVLTLRKIKTIPNFFTQANAPMVEPFDAKALPLAVPLVMATSFRVTLRTPSPGVSFVELYRNGDETISIRNAKNKSEHLVLSSYSQCVFGSLEDALKFKMKMSPAGLFVFEEAATGNALEIEYQGRVRLVVCRNKYQMETQSWYLLQQHTLGSTVSQPCTSTDPLSLAEASEDEMGGRRQLVMHLLDSGKAAKDVGDILTLMYGSPQPFKTEVATEELCAERRQLIVKLVESGKSAKEVGKILVLMYGSTAPLQE</sequence>
<dbReference type="KEGG" id="psoj:PHYSODRAFT_304380"/>
<name>G5A0J3_PHYSP</name>
<dbReference type="EMBL" id="JH159158">
    <property type="protein sequence ID" value="EGZ10529.1"/>
    <property type="molecule type" value="Genomic_DNA"/>
</dbReference>
<protein>
    <submittedName>
        <fullName evidence="1">Uncharacterized protein</fullName>
    </submittedName>
</protein>
<reference evidence="1 2" key="1">
    <citation type="journal article" date="2006" name="Science">
        <title>Phytophthora genome sequences uncover evolutionary origins and mechanisms of pathogenesis.</title>
        <authorList>
            <person name="Tyler B.M."/>
            <person name="Tripathy S."/>
            <person name="Zhang X."/>
            <person name="Dehal P."/>
            <person name="Jiang R.H."/>
            <person name="Aerts A."/>
            <person name="Arredondo F.D."/>
            <person name="Baxter L."/>
            <person name="Bensasson D."/>
            <person name="Beynon J.L."/>
            <person name="Chapman J."/>
            <person name="Damasceno C.M."/>
            <person name="Dorrance A.E."/>
            <person name="Dou D."/>
            <person name="Dickerman A.W."/>
            <person name="Dubchak I.L."/>
            <person name="Garbelotto M."/>
            <person name="Gijzen M."/>
            <person name="Gordon S.G."/>
            <person name="Govers F."/>
            <person name="Grunwald N.J."/>
            <person name="Huang W."/>
            <person name="Ivors K.L."/>
            <person name="Jones R.W."/>
            <person name="Kamoun S."/>
            <person name="Krampis K."/>
            <person name="Lamour K.H."/>
            <person name="Lee M.K."/>
            <person name="McDonald W.H."/>
            <person name="Medina M."/>
            <person name="Meijer H.J."/>
            <person name="Nordberg E.K."/>
            <person name="Maclean D.J."/>
            <person name="Ospina-Giraldo M.D."/>
            <person name="Morris P.F."/>
            <person name="Phuntumart V."/>
            <person name="Putnam N.H."/>
            <person name="Rash S."/>
            <person name="Rose J.K."/>
            <person name="Sakihama Y."/>
            <person name="Salamov A.A."/>
            <person name="Savidor A."/>
            <person name="Scheuring C.F."/>
            <person name="Smith B.M."/>
            <person name="Sobral B.W."/>
            <person name="Terry A."/>
            <person name="Torto-Alalibo T.A."/>
            <person name="Win J."/>
            <person name="Xu Z."/>
            <person name="Zhang H."/>
            <person name="Grigoriev I.V."/>
            <person name="Rokhsar D.S."/>
            <person name="Boore J.L."/>
        </authorList>
    </citation>
    <scope>NUCLEOTIDE SEQUENCE [LARGE SCALE GENOMIC DNA]</scope>
    <source>
        <strain evidence="1 2">P6497</strain>
    </source>
</reference>
<dbReference type="Proteomes" id="UP000002640">
    <property type="component" value="Unassembled WGS sequence"/>
</dbReference>
<proteinExistence type="predicted"/>
<dbReference type="AlphaFoldDB" id="G5A0J3"/>
<evidence type="ECO:0000313" key="2">
    <source>
        <dbReference type="Proteomes" id="UP000002640"/>
    </source>
</evidence>
<keyword evidence="2" id="KW-1185">Reference proteome</keyword>
<dbReference type="InParanoid" id="G5A0J3"/>
<dbReference type="GeneID" id="20642407"/>
<gene>
    <name evidence="1" type="ORF">PHYSODRAFT_304380</name>
</gene>